<dbReference type="GO" id="GO:0005634">
    <property type="term" value="C:nucleus"/>
    <property type="evidence" value="ECO:0007669"/>
    <property type="project" value="TreeGrafter"/>
</dbReference>
<dbReference type="OrthoDB" id="1751210at2759"/>
<dbReference type="InterPro" id="IPR055509">
    <property type="entry name" value="DUF7082"/>
</dbReference>
<dbReference type="Pfam" id="PF23305">
    <property type="entry name" value="DUF7082"/>
    <property type="match status" value="1"/>
</dbReference>
<keyword evidence="4" id="KW-1185">Reference proteome</keyword>
<feature type="region of interest" description="Disordered" evidence="1">
    <location>
        <begin position="507"/>
        <end position="706"/>
    </location>
</feature>
<evidence type="ECO:0000256" key="1">
    <source>
        <dbReference type="SAM" id="MobiDB-lite"/>
    </source>
</evidence>
<feature type="compositionally biased region" description="Low complexity" evidence="1">
    <location>
        <begin position="599"/>
        <end position="633"/>
    </location>
</feature>
<dbReference type="PANTHER" id="PTHR39463:SF1">
    <property type="entry name" value="MEDUSA"/>
    <property type="match status" value="1"/>
</dbReference>
<feature type="compositionally biased region" description="Pro residues" evidence="1">
    <location>
        <begin position="533"/>
        <end position="546"/>
    </location>
</feature>
<feature type="compositionally biased region" description="Low complexity" evidence="1">
    <location>
        <begin position="274"/>
        <end position="314"/>
    </location>
</feature>
<feature type="region of interest" description="Disordered" evidence="1">
    <location>
        <begin position="1"/>
        <end position="20"/>
    </location>
</feature>
<evidence type="ECO:0000259" key="2">
    <source>
        <dbReference type="Pfam" id="PF23305"/>
    </source>
</evidence>
<feature type="compositionally biased region" description="Polar residues" evidence="1">
    <location>
        <begin position="640"/>
        <end position="651"/>
    </location>
</feature>
<reference evidence="3" key="1">
    <citation type="submission" date="2020-01" db="EMBL/GenBank/DDBJ databases">
        <title>Genome Sequencing of Three Apophysomyces-Like Fungal Strains Confirms a Novel Fungal Genus in the Mucoromycota with divergent Burkholderia-like Endosymbiotic Bacteria.</title>
        <authorList>
            <person name="Stajich J.E."/>
            <person name="Macias A.M."/>
            <person name="Carter-House D."/>
            <person name="Lovett B."/>
            <person name="Kasson L.R."/>
            <person name="Berry K."/>
            <person name="Grigoriev I."/>
            <person name="Chang Y."/>
            <person name="Spatafora J."/>
            <person name="Kasson M.T."/>
        </authorList>
    </citation>
    <scope>NUCLEOTIDE SEQUENCE</scope>
    <source>
        <strain evidence="3">NRRL A-21654</strain>
    </source>
</reference>
<feature type="compositionally biased region" description="Polar residues" evidence="1">
    <location>
        <begin position="681"/>
        <end position="706"/>
    </location>
</feature>
<feature type="region of interest" description="Disordered" evidence="1">
    <location>
        <begin position="273"/>
        <end position="314"/>
    </location>
</feature>
<sequence>MNPPTPPPTDLSSESSGFRFASGVEMQQRWPSLPIDQKQQSEPPRLIEINPPRGPPGTPLTVVLQSLRPDLISAKLAFNSLIVETKQMRAPGIISLGATVPPFQQINANTPVIPISVCLFDKDTVTETWPVAEFTYTPEQEPSTETNLNDRKRSFDSTLDMDTYTTVKRPEYATLFQQRDPPLLNMPSYNGFYPPPPPPPPSMSATGTYVPLTSQQVPQYASYHRDMYNNDKYSSQPRNPPGIFPMNWNLLSPSAAEFTDVLGGFDQNAQTNIQTQQPPSHQQQHQHQQAQRPPSQEQPQPRQQPQQQHAHVRPQSAVFNLRKSNVHVPTTSVSNYQPYPGLVSRANLKIIGDLDSMAKDWSPEEWVARRRLVQFHRELSGNEVRCTFHPIAQEEQLTSNDIVVSCIYWEERNDCYITSVDCIQLLERLMDIRFNVEEKNRVRRNLEGFRPLTVSKCKSDSADFFKTVMSFPNPKPRNIEKDIKVFPWRTLPYALKKIVTKYTASCYSSPQAEHPPRQQRQHQQQQQQQQQQLPPPHLQGPPPPAPSSEFFVPMTTPPSYMAHQQQAASMFETIYPAAPPPAPPASSQQQQQHHHRQQEQAAAASYVISAAETPSLISHPSPSSPSKSQSPASTGYLNAAMQNDPLSSSLGYDSPGFDTMNDLGCPSAVESPEEVPLKTGSPRSTPSSGHCTTENAYQPTSIKAEH</sequence>
<proteinExistence type="predicted"/>
<comment type="caution">
    <text evidence="3">The sequence shown here is derived from an EMBL/GenBank/DDBJ whole genome shotgun (WGS) entry which is preliminary data.</text>
</comment>
<evidence type="ECO:0000313" key="4">
    <source>
        <dbReference type="Proteomes" id="UP000605846"/>
    </source>
</evidence>
<dbReference type="Proteomes" id="UP000605846">
    <property type="component" value="Unassembled WGS sequence"/>
</dbReference>
<name>A0A8H7BV56_9FUNG</name>
<organism evidence="3 4">
    <name type="scientific">Apophysomyces ossiformis</name>
    <dbReference type="NCBI Taxonomy" id="679940"/>
    <lineage>
        <taxon>Eukaryota</taxon>
        <taxon>Fungi</taxon>
        <taxon>Fungi incertae sedis</taxon>
        <taxon>Mucoromycota</taxon>
        <taxon>Mucoromycotina</taxon>
        <taxon>Mucoromycetes</taxon>
        <taxon>Mucorales</taxon>
        <taxon>Mucorineae</taxon>
        <taxon>Mucoraceae</taxon>
        <taxon>Apophysomyces</taxon>
    </lineage>
</organism>
<accession>A0A8H7BV56</accession>
<dbReference type="EMBL" id="JABAYA010000053">
    <property type="protein sequence ID" value="KAF7727582.1"/>
    <property type="molecule type" value="Genomic_DNA"/>
</dbReference>
<feature type="domain" description="DUF7082" evidence="2">
    <location>
        <begin position="345"/>
        <end position="499"/>
    </location>
</feature>
<dbReference type="AlphaFoldDB" id="A0A8H7BV56"/>
<feature type="compositionally biased region" description="Low complexity" evidence="1">
    <location>
        <begin position="521"/>
        <end position="532"/>
    </location>
</feature>
<evidence type="ECO:0000313" key="3">
    <source>
        <dbReference type="EMBL" id="KAF7727582.1"/>
    </source>
</evidence>
<dbReference type="PANTHER" id="PTHR39463">
    <property type="entry name" value="MEDUSA"/>
    <property type="match status" value="1"/>
</dbReference>
<gene>
    <name evidence="3" type="ORF">EC973_007343</name>
</gene>
<protein>
    <recommendedName>
        <fullName evidence="2">DUF7082 domain-containing protein</fullName>
    </recommendedName>
</protein>